<protein>
    <recommendedName>
        <fullName evidence="4">DUF2721 domain-containing protein</fullName>
    </recommendedName>
</protein>
<dbReference type="Proteomes" id="UP000054262">
    <property type="component" value="Unassembled WGS sequence"/>
</dbReference>
<keyword evidence="1" id="KW-0812">Transmembrane</keyword>
<keyword evidence="3" id="KW-1185">Reference proteome</keyword>
<feature type="transmembrane region" description="Helical" evidence="1">
    <location>
        <begin position="106"/>
        <end position="125"/>
    </location>
</feature>
<dbReference type="OrthoDB" id="5465259at2"/>
<feature type="transmembrane region" description="Helical" evidence="1">
    <location>
        <begin position="73"/>
        <end position="94"/>
    </location>
</feature>
<proteinExistence type="predicted"/>
<sequence>MEDFVEISAVIQMAVAPAFLLTGLGAILSVMANRLSRIVDRHRVLREVKKLSIAKKSVTELALLKCRAKWTHWAIAFTTISALLISLLIAMIFIATEVFVDLDTYLAGLFIAAMAGLIVGLLCFLREVHLSKGVINNYES</sequence>
<dbReference type="EMBL" id="AAUX01000001">
    <property type="protein sequence ID" value="EAV47440.1"/>
    <property type="molecule type" value="Genomic_DNA"/>
</dbReference>
<gene>
    <name evidence="2" type="ORF">MB2181_05165</name>
</gene>
<evidence type="ECO:0000256" key="1">
    <source>
        <dbReference type="SAM" id="Phobius"/>
    </source>
</evidence>
<keyword evidence="1" id="KW-1133">Transmembrane helix</keyword>
<feature type="transmembrane region" description="Helical" evidence="1">
    <location>
        <begin position="12"/>
        <end position="33"/>
    </location>
</feature>
<keyword evidence="1" id="KW-0472">Membrane</keyword>
<dbReference type="InterPro" id="IPR021279">
    <property type="entry name" value="DUF2721"/>
</dbReference>
<organism evidence="2 3">
    <name type="scientific">Methylophilales bacterium HTCC2181</name>
    <dbReference type="NCBI Taxonomy" id="383631"/>
    <lineage>
        <taxon>Bacteria</taxon>
        <taxon>Pseudomonadati</taxon>
        <taxon>Pseudomonadota</taxon>
        <taxon>Betaproteobacteria</taxon>
        <taxon>Nitrosomonadales</taxon>
        <taxon>OM43 clade</taxon>
    </lineage>
</organism>
<evidence type="ECO:0000313" key="2">
    <source>
        <dbReference type="EMBL" id="EAV47440.1"/>
    </source>
</evidence>
<accession>A0P7D0</accession>
<reference evidence="2 3" key="1">
    <citation type="submission" date="2006-11" db="EMBL/GenBank/DDBJ databases">
        <authorList>
            <person name="Giovannoni S."/>
            <person name="Vergin K."/>
            <person name="Ferriera S."/>
            <person name="Johnson J."/>
            <person name="Kravitz S."/>
            <person name="Beeson K."/>
            <person name="Sutton G."/>
            <person name="Rogers Y.-H."/>
            <person name="Friedman R."/>
            <person name="Frazier M."/>
            <person name="Venter J.C."/>
        </authorList>
    </citation>
    <scope>NUCLEOTIDE SEQUENCE [LARGE SCALE GENOMIC DNA]</scope>
    <source>
        <strain evidence="2 3">HTCC2181</strain>
    </source>
</reference>
<comment type="caution">
    <text evidence="2">The sequence shown here is derived from an EMBL/GenBank/DDBJ whole genome shotgun (WGS) entry which is preliminary data.</text>
</comment>
<evidence type="ECO:0008006" key="4">
    <source>
        <dbReference type="Google" id="ProtNLM"/>
    </source>
</evidence>
<evidence type="ECO:0000313" key="3">
    <source>
        <dbReference type="Proteomes" id="UP000054262"/>
    </source>
</evidence>
<dbReference type="AlphaFoldDB" id="A0P7D0"/>
<dbReference type="Pfam" id="PF11026">
    <property type="entry name" value="DUF2721"/>
    <property type="match status" value="1"/>
</dbReference>
<name>A0P7D0_9PROT</name>